<protein>
    <recommendedName>
        <fullName evidence="5">Transmembrane protein</fullName>
    </recommendedName>
</protein>
<keyword evidence="2" id="KW-0472">Membrane</keyword>
<evidence type="ECO:0000313" key="4">
    <source>
        <dbReference type="Proteomes" id="UP000794436"/>
    </source>
</evidence>
<reference evidence="3" key="1">
    <citation type="submission" date="2019-03" db="EMBL/GenBank/DDBJ databases">
        <title>Long read genome sequence of the mycoparasitic Pythium oligandrum ATCC 38472 isolated from sugarbeet rhizosphere.</title>
        <authorList>
            <person name="Gaulin E."/>
        </authorList>
    </citation>
    <scope>NUCLEOTIDE SEQUENCE</scope>
    <source>
        <strain evidence="3">ATCC 38472_TT</strain>
    </source>
</reference>
<evidence type="ECO:0000256" key="1">
    <source>
        <dbReference type="SAM" id="MobiDB-lite"/>
    </source>
</evidence>
<feature type="compositionally biased region" description="Acidic residues" evidence="1">
    <location>
        <begin position="221"/>
        <end position="234"/>
    </location>
</feature>
<feature type="region of interest" description="Disordered" evidence="1">
    <location>
        <begin position="203"/>
        <end position="234"/>
    </location>
</feature>
<organism evidence="3 4">
    <name type="scientific">Pythium oligandrum</name>
    <name type="common">Mycoparasitic fungus</name>
    <dbReference type="NCBI Taxonomy" id="41045"/>
    <lineage>
        <taxon>Eukaryota</taxon>
        <taxon>Sar</taxon>
        <taxon>Stramenopiles</taxon>
        <taxon>Oomycota</taxon>
        <taxon>Peronosporomycetes</taxon>
        <taxon>Pythiales</taxon>
        <taxon>Pythiaceae</taxon>
        <taxon>Pythium</taxon>
    </lineage>
</organism>
<accession>A0A8K1FIQ0</accession>
<keyword evidence="2" id="KW-0812">Transmembrane</keyword>
<feature type="region of interest" description="Disordered" evidence="1">
    <location>
        <begin position="1"/>
        <end position="24"/>
    </location>
</feature>
<evidence type="ECO:0000256" key="2">
    <source>
        <dbReference type="SAM" id="Phobius"/>
    </source>
</evidence>
<comment type="caution">
    <text evidence="3">The sequence shown here is derived from an EMBL/GenBank/DDBJ whole genome shotgun (WGS) entry which is preliminary data.</text>
</comment>
<evidence type="ECO:0008006" key="5">
    <source>
        <dbReference type="Google" id="ProtNLM"/>
    </source>
</evidence>
<keyword evidence="4" id="KW-1185">Reference proteome</keyword>
<dbReference type="EMBL" id="SPLM01000038">
    <property type="protein sequence ID" value="TMW65235.1"/>
    <property type="molecule type" value="Genomic_DNA"/>
</dbReference>
<name>A0A8K1FIQ0_PYTOL</name>
<feature type="transmembrane region" description="Helical" evidence="2">
    <location>
        <begin position="91"/>
        <end position="111"/>
    </location>
</feature>
<dbReference type="OrthoDB" id="10424618at2759"/>
<evidence type="ECO:0000313" key="3">
    <source>
        <dbReference type="EMBL" id="TMW65235.1"/>
    </source>
</evidence>
<gene>
    <name evidence="3" type="ORF">Poli38472_009402</name>
</gene>
<keyword evidence="2" id="KW-1133">Transmembrane helix</keyword>
<dbReference type="AlphaFoldDB" id="A0A8K1FIQ0"/>
<sequence>MHAMDLLRHPHSASSAPSPSDALSTAMPRGAYAYRDLDEELLAFVDVGKDDEQDEHYEKHHSPEKCRAMLSESTILKRYAEHHRAQRRRKALGVGLFALLVLVCVVPIIMLQHEADDSDNALELALAAPYSSLRRHIDAPPERRTEDGEVMSIVGAYDPHDELIIRDSDEDEMPGRDTTLGEQAHVLVEDEPLDDDLAFVEEVTLDGDLPSSKPPAKNETKDDDDDGDDGADRP</sequence>
<proteinExistence type="predicted"/>
<dbReference type="Proteomes" id="UP000794436">
    <property type="component" value="Unassembled WGS sequence"/>
</dbReference>